<evidence type="ECO:0000256" key="3">
    <source>
        <dbReference type="SAM" id="MobiDB-lite"/>
    </source>
</evidence>
<evidence type="ECO:0000313" key="7">
    <source>
        <dbReference type="Proteomes" id="UP001209803"/>
    </source>
</evidence>
<dbReference type="InterPro" id="IPR025110">
    <property type="entry name" value="AMP-bd_C"/>
</dbReference>
<accession>A0ABY8F9U5</accession>
<dbReference type="Pfam" id="PF00501">
    <property type="entry name" value="AMP-binding"/>
    <property type="match status" value="1"/>
</dbReference>
<evidence type="ECO:0000259" key="5">
    <source>
        <dbReference type="Pfam" id="PF13193"/>
    </source>
</evidence>
<dbReference type="InterPro" id="IPR045851">
    <property type="entry name" value="AMP-bd_C_sf"/>
</dbReference>
<feature type="domain" description="AMP-binding enzyme C-terminal" evidence="5">
    <location>
        <begin position="381"/>
        <end position="456"/>
    </location>
</feature>
<dbReference type="InterPro" id="IPR000873">
    <property type="entry name" value="AMP-dep_synth/lig_dom"/>
</dbReference>
<dbReference type="Pfam" id="PF13193">
    <property type="entry name" value="AMP-binding_C"/>
    <property type="match status" value="1"/>
</dbReference>
<dbReference type="PANTHER" id="PTHR43201:SF5">
    <property type="entry name" value="MEDIUM-CHAIN ACYL-COA LIGASE ACSF2, MITOCHONDRIAL"/>
    <property type="match status" value="1"/>
</dbReference>
<dbReference type="EMBL" id="CP120863">
    <property type="protein sequence ID" value="WFE90020.1"/>
    <property type="molecule type" value="Genomic_DNA"/>
</dbReference>
<comment type="similarity">
    <text evidence="1">Belongs to the ATP-dependent AMP-binding enzyme family.</text>
</comment>
<dbReference type="Gene3D" id="3.30.300.30">
    <property type="match status" value="1"/>
</dbReference>
<dbReference type="InterPro" id="IPR042099">
    <property type="entry name" value="ANL_N_sf"/>
</dbReference>
<dbReference type="RefSeq" id="WP_265679986.1">
    <property type="nucleotide sequence ID" value="NZ_CP120863.1"/>
</dbReference>
<organism evidence="6 7">
    <name type="scientific">Roseibium porphyridii</name>
    <dbReference type="NCBI Taxonomy" id="2866279"/>
    <lineage>
        <taxon>Bacteria</taxon>
        <taxon>Pseudomonadati</taxon>
        <taxon>Pseudomonadota</taxon>
        <taxon>Alphaproteobacteria</taxon>
        <taxon>Hyphomicrobiales</taxon>
        <taxon>Stappiaceae</taxon>
        <taxon>Roseibium</taxon>
    </lineage>
</organism>
<evidence type="ECO:0000313" key="6">
    <source>
        <dbReference type="EMBL" id="WFE90020.1"/>
    </source>
</evidence>
<proteinExistence type="inferred from homology"/>
<evidence type="ECO:0000256" key="1">
    <source>
        <dbReference type="ARBA" id="ARBA00006432"/>
    </source>
</evidence>
<dbReference type="Proteomes" id="UP001209803">
    <property type="component" value="Chromosome"/>
</dbReference>
<evidence type="ECO:0000256" key="2">
    <source>
        <dbReference type="ARBA" id="ARBA00022598"/>
    </source>
</evidence>
<evidence type="ECO:0000259" key="4">
    <source>
        <dbReference type="Pfam" id="PF00501"/>
    </source>
</evidence>
<keyword evidence="2" id="KW-0436">Ligase</keyword>
<dbReference type="SUPFAM" id="SSF56801">
    <property type="entry name" value="Acetyl-CoA synthetase-like"/>
    <property type="match status" value="1"/>
</dbReference>
<gene>
    <name evidence="6" type="ORF">K1718_01345</name>
</gene>
<protein>
    <submittedName>
        <fullName evidence="6">AMP-binding protein</fullName>
    </submittedName>
</protein>
<sequence>MTFVGDRLEAYATAKPADTALKCGPASLTWLELFDRIEAAAAVICQETIAGARVALALADPMSLLIGLYASARTGRVALIVDPEWPDRLMKSVLAEVSPALFIQHGSQLFNPVSGQRTDDRPDEEALFFAGFTSGSSGFPKGYVRTHRSWLKSFELSDREFGNALNNRIVIAGGLTHSLHLYGAVYGLSGGHQVVLMERFDPKELLAELYRAREGAVLYATPTQVHYLGQAARRNGPVETVRQILVSGAKWQDGQRTAMASIFPDACLTEFYGASETSFISISRPGDYVPQGSVGRAAHGVQIAIGDPAHPLPSGTAGEIWVKSDLLFAGYLCGQSSDTRWSEGWLTVGDHGYLDGSGFLFLTGRSNRMIVTSGLNVYPEEVEAQLLNHAAVATAVVVGRPDPVRGQILEAVVQLATPLDDAADELLRHCRNVLAKGKLPKKIHIKNSLPLTAGGKPDIPQITRDLMGPSQGGTV</sequence>
<dbReference type="PANTHER" id="PTHR43201">
    <property type="entry name" value="ACYL-COA SYNTHETASE"/>
    <property type="match status" value="1"/>
</dbReference>
<name>A0ABY8F9U5_9HYPH</name>
<reference evidence="6 7" key="1">
    <citation type="submission" date="2023-03" db="EMBL/GenBank/DDBJ databases">
        <title>Roseibium porphyridii sp. nov. and Roseibium rhodosorbium sp. nov. isolated from marine algae, Porphyridium cruentum and Rhodosorus marinus, respectively.</title>
        <authorList>
            <person name="Lee M.W."/>
            <person name="Choi B.J."/>
            <person name="Lee J.K."/>
            <person name="Choi D.G."/>
            <person name="Baek J.H."/>
            <person name="Bayburt H."/>
            <person name="Kim J.M."/>
            <person name="Han D.M."/>
            <person name="Kim K.H."/>
            <person name="Jeon C.O."/>
        </authorList>
    </citation>
    <scope>NUCLEOTIDE SEQUENCE [LARGE SCALE GENOMIC DNA]</scope>
    <source>
        <strain evidence="6 7">KMA01</strain>
    </source>
</reference>
<feature type="region of interest" description="Disordered" evidence="3">
    <location>
        <begin position="454"/>
        <end position="475"/>
    </location>
</feature>
<dbReference type="Gene3D" id="3.40.50.12780">
    <property type="entry name" value="N-terminal domain of ligase-like"/>
    <property type="match status" value="1"/>
</dbReference>
<keyword evidence="7" id="KW-1185">Reference proteome</keyword>
<feature type="domain" description="AMP-dependent synthetase/ligase" evidence="4">
    <location>
        <begin position="9"/>
        <end position="332"/>
    </location>
</feature>